<accession>A0A836BVR8</accession>
<protein>
    <recommendedName>
        <fullName evidence="2">Glycosyltransferase</fullName>
        <ecNumber evidence="2">2.4.2.-</ecNumber>
    </recommendedName>
</protein>
<evidence type="ECO:0000256" key="2">
    <source>
        <dbReference type="RuleBase" id="RU363055"/>
    </source>
</evidence>
<dbReference type="GO" id="GO:0000139">
    <property type="term" value="C:Golgi membrane"/>
    <property type="evidence" value="ECO:0007669"/>
    <property type="project" value="UniProtKB-SubCell"/>
</dbReference>
<evidence type="ECO:0000313" key="6">
    <source>
        <dbReference type="Proteomes" id="UP000612055"/>
    </source>
</evidence>
<reference evidence="5" key="1">
    <citation type="journal article" date="2020" name="bioRxiv">
        <title>Comparative genomics of Chlamydomonas.</title>
        <authorList>
            <person name="Craig R.J."/>
            <person name="Hasan A.R."/>
            <person name="Ness R.W."/>
            <person name="Keightley P.D."/>
        </authorList>
    </citation>
    <scope>NUCLEOTIDE SEQUENCE</scope>
    <source>
        <strain evidence="5">CCAP 11/70</strain>
    </source>
</reference>
<dbReference type="EMBL" id="JAEHOE010000059">
    <property type="protein sequence ID" value="KAG2490720.1"/>
    <property type="molecule type" value="Genomic_DNA"/>
</dbReference>
<feature type="domain" description="Nucleotide-diphospho-sugar transferase" evidence="4">
    <location>
        <begin position="116"/>
        <end position="249"/>
    </location>
</feature>
<comment type="caution">
    <text evidence="5">The sequence shown here is derived from an EMBL/GenBank/DDBJ whole genome shotgun (WGS) entry which is preliminary data.</text>
</comment>
<keyword evidence="2" id="KW-0812">Transmembrane</keyword>
<dbReference type="InterPro" id="IPR052636">
    <property type="entry name" value="UDP-D-xylose:L-fucose_XylT"/>
</dbReference>
<dbReference type="SUPFAM" id="SSF53448">
    <property type="entry name" value="Nucleotide-diphospho-sugar transferases"/>
    <property type="match status" value="1"/>
</dbReference>
<dbReference type="EC" id="2.4.2.-" evidence="2"/>
<dbReference type="Pfam" id="PF03407">
    <property type="entry name" value="Nucleotid_trans"/>
    <property type="match status" value="1"/>
</dbReference>
<dbReference type="GO" id="GO:0016757">
    <property type="term" value="F:glycosyltransferase activity"/>
    <property type="evidence" value="ECO:0007669"/>
    <property type="project" value="UniProtKB-KW"/>
</dbReference>
<comment type="subcellular location">
    <subcellularLocation>
        <location evidence="2">Golgi apparatus membrane</location>
        <topology evidence="2">Single-pass type II membrane protein</topology>
    </subcellularLocation>
</comment>
<dbReference type="PANTHER" id="PTHR47032:SF1">
    <property type="entry name" value="UDP-D-XYLOSE:L-FUCOSE ALPHA-1,3-D-XYLOSYLTRANSFERASE-RELATED"/>
    <property type="match status" value="1"/>
</dbReference>
<feature type="compositionally biased region" description="Low complexity" evidence="3">
    <location>
        <begin position="374"/>
        <end position="387"/>
    </location>
</feature>
<sequence length="394" mass="42639">MSRDFWSDDFGPTLPDAEFTAAVKAAQLRVLDAKGRERRVVLATLVSEHAFEGNDLWHTFLQSLRNITFVGAGGRQDHLAAHLLAAVLTLPNNTAASCSRHSAALGAHCAAVRSPMFTPHDAYGYMTLPSFALSFAKILTLANVLSAGADVLFLDCDQVLFKNPLPYLLERDMDVQLTGGGCFAREDDKPDPGFPSNDINIGFVYLRAVPMAIRAMTDWLHIVVHRARRGSPTMDQPAFHIMFEDLLADGLMPKYITGTILRSELFPQYCNGPCGCNTKGKKLGQKGNAERRDKASGMCRTEAVRNWYNFHVPCSGDLNKKAQILVDFVAMYDKAIGPVGSRSDPMHVVGGPLPPSQPPPAAVTKGRALAGLASEGAAGADSAGSWSRRSRLGL</sequence>
<keyword evidence="2" id="KW-0808">Transferase</keyword>
<gene>
    <name evidence="5" type="ORF">HYH03_010877</name>
</gene>
<dbReference type="InterPro" id="IPR029044">
    <property type="entry name" value="Nucleotide-diphossugar_trans"/>
</dbReference>
<keyword evidence="2" id="KW-0735">Signal-anchor</keyword>
<dbReference type="AlphaFoldDB" id="A0A836BVR8"/>
<keyword evidence="2" id="KW-0333">Golgi apparatus</keyword>
<keyword evidence="2" id="KW-0961">Cell wall biogenesis/degradation</keyword>
<dbReference type="InterPro" id="IPR005069">
    <property type="entry name" value="Nucl-diP-sugar_transferase"/>
</dbReference>
<feature type="compositionally biased region" description="Pro residues" evidence="3">
    <location>
        <begin position="352"/>
        <end position="361"/>
    </location>
</feature>
<comment type="similarity">
    <text evidence="1 2">Belongs to the glycosyltransferase 77 family.</text>
</comment>
<name>A0A836BVR8_9CHLO</name>
<dbReference type="Proteomes" id="UP000612055">
    <property type="component" value="Unassembled WGS sequence"/>
</dbReference>
<dbReference type="OrthoDB" id="523104at2759"/>
<feature type="region of interest" description="Disordered" evidence="3">
    <location>
        <begin position="374"/>
        <end position="394"/>
    </location>
</feature>
<keyword evidence="2" id="KW-0328">Glycosyltransferase</keyword>
<keyword evidence="6" id="KW-1185">Reference proteome</keyword>
<dbReference type="GO" id="GO:0071555">
    <property type="term" value="P:cell wall organization"/>
    <property type="evidence" value="ECO:0007669"/>
    <property type="project" value="UniProtKB-KW"/>
</dbReference>
<proteinExistence type="inferred from homology"/>
<evidence type="ECO:0000256" key="1">
    <source>
        <dbReference type="ARBA" id="ARBA00007033"/>
    </source>
</evidence>
<organism evidence="5 6">
    <name type="scientific">Edaphochlamys debaryana</name>
    <dbReference type="NCBI Taxonomy" id="47281"/>
    <lineage>
        <taxon>Eukaryota</taxon>
        <taxon>Viridiplantae</taxon>
        <taxon>Chlorophyta</taxon>
        <taxon>core chlorophytes</taxon>
        <taxon>Chlorophyceae</taxon>
        <taxon>CS clade</taxon>
        <taxon>Chlamydomonadales</taxon>
        <taxon>Chlamydomonadales incertae sedis</taxon>
        <taxon>Edaphochlamys</taxon>
    </lineage>
</organism>
<evidence type="ECO:0000313" key="5">
    <source>
        <dbReference type="EMBL" id="KAG2490720.1"/>
    </source>
</evidence>
<evidence type="ECO:0000259" key="4">
    <source>
        <dbReference type="Pfam" id="PF03407"/>
    </source>
</evidence>
<feature type="region of interest" description="Disordered" evidence="3">
    <location>
        <begin position="346"/>
        <end position="365"/>
    </location>
</feature>
<evidence type="ECO:0000256" key="3">
    <source>
        <dbReference type="SAM" id="MobiDB-lite"/>
    </source>
</evidence>
<dbReference type="PANTHER" id="PTHR47032">
    <property type="entry name" value="UDP-D-XYLOSE:L-FUCOSE ALPHA-1,3-D-XYLOSYLTRANSFERASE-RELATED"/>
    <property type="match status" value="1"/>
</dbReference>